<dbReference type="HOGENOM" id="CLU_017490_0_0_2"/>
<dbReference type="PANTHER" id="PTHR43717">
    <property type="entry name" value="ANAEROBIC NITRIC OXIDE REDUCTASE FLAVORUBREDOXIN"/>
    <property type="match status" value="1"/>
</dbReference>
<dbReference type="InterPro" id="IPR036866">
    <property type="entry name" value="RibonucZ/Hydroxyglut_hydro"/>
</dbReference>
<dbReference type="SUPFAM" id="SSF56281">
    <property type="entry name" value="Metallo-hydrolase/oxidoreductase"/>
    <property type="match status" value="1"/>
</dbReference>
<accession>H8IA23</accession>
<name>H8IA23_METCZ</name>
<dbReference type="InterPro" id="IPR016440">
    <property type="entry name" value="Rubredoxin-O_OxRdtase"/>
</dbReference>
<evidence type="ECO:0000259" key="1">
    <source>
        <dbReference type="PROSITE" id="PS50902"/>
    </source>
</evidence>
<organism evidence="2 3">
    <name type="scientific">Methanocella conradii (strain DSM 24694 / JCM 17849 / CGMCC 1.5162 / HZ254)</name>
    <dbReference type="NCBI Taxonomy" id="1041930"/>
    <lineage>
        <taxon>Archaea</taxon>
        <taxon>Methanobacteriati</taxon>
        <taxon>Methanobacteriota</taxon>
        <taxon>Stenosarchaea group</taxon>
        <taxon>Methanomicrobia</taxon>
        <taxon>Methanocellales</taxon>
        <taxon>Methanocellaceae</taxon>
        <taxon>Methanocella</taxon>
    </lineage>
</organism>
<dbReference type="Proteomes" id="UP000005233">
    <property type="component" value="Chromosome"/>
</dbReference>
<dbReference type="STRING" id="1041930.Mtc_0318"/>
<dbReference type="Gene3D" id="3.60.15.10">
    <property type="entry name" value="Ribonuclease Z/Hydroxyacylglutathione hydrolase-like"/>
    <property type="match status" value="1"/>
</dbReference>
<dbReference type="GO" id="GO:0009055">
    <property type="term" value="F:electron transfer activity"/>
    <property type="evidence" value="ECO:0007669"/>
    <property type="project" value="InterPro"/>
</dbReference>
<dbReference type="GO" id="GO:0010181">
    <property type="term" value="F:FMN binding"/>
    <property type="evidence" value="ECO:0007669"/>
    <property type="project" value="InterPro"/>
</dbReference>
<evidence type="ECO:0000313" key="2">
    <source>
        <dbReference type="EMBL" id="AFC99089.1"/>
    </source>
</evidence>
<dbReference type="EMBL" id="CP003243">
    <property type="protein sequence ID" value="AFC99089.1"/>
    <property type="molecule type" value="Genomic_DNA"/>
</dbReference>
<dbReference type="PANTHER" id="PTHR43717:SF1">
    <property type="entry name" value="ANAEROBIC NITRIC OXIDE REDUCTASE FLAVORUBREDOXIN"/>
    <property type="match status" value="1"/>
</dbReference>
<dbReference type="SMART" id="SM00849">
    <property type="entry name" value="Lactamase_B"/>
    <property type="match status" value="1"/>
</dbReference>
<sequence>MRMREVKNGIYWVGAIDWNMRDFHGYDTPKGTSYNAYLIVDEKVALVDTVKEGFSEEMFMNVSRLVEPERIDYVIINHLEKDHSGSIEEVMERTKGARIYCSTRAKPGLVDKYGERWPIVVVNTGDTLQLGKKTLRFIETPMVHWPDSMFTYVEEDRVLLPNDAFGQHIATSQRFEDEVRANIMYDARAYYANILMPLSSIISETLKKLPSLGIAPEIIAPSHGLIWRKGPERIIRAYEEWSQFKARGEAVIAYSSMWGLTDEMARLIAFGVMEEGVDVRVYDLGVSTLSSIMTDVLEAKAVIVGSSTQNNMMLHRTAEFMAYLKGLRPKNKIGAAFGAYGWAGGAVKEIDEGLKAIGLETVEPLSLNHIMTTLSHEDKKRCVEFGRGIARKVKEALK</sequence>
<dbReference type="InterPro" id="IPR029039">
    <property type="entry name" value="Flavoprotein-like_sf"/>
</dbReference>
<dbReference type="GO" id="GO:0046872">
    <property type="term" value="F:metal ion binding"/>
    <property type="evidence" value="ECO:0007669"/>
    <property type="project" value="InterPro"/>
</dbReference>
<dbReference type="SUPFAM" id="SSF52218">
    <property type="entry name" value="Flavoproteins"/>
    <property type="match status" value="1"/>
</dbReference>
<feature type="domain" description="Flavodoxin-like" evidence="1">
    <location>
        <begin position="250"/>
        <end position="390"/>
    </location>
</feature>
<evidence type="ECO:0000313" key="3">
    <source>
        <dbReference type="Proteomes" id="UP000005233"/>
    </source>
</evidence>
<dbReference type="eggNOG" id="arCOG00509">
    <property type="taxonomic scope" value="Archaea"/>
</dbReference>
<reference evidence="2 3" key="1">
    <citation type="journal article" date="2012" name="J. Bacteriol.">
        <title>Complete genome sequence of a thermophilic methanogen, Methanocella conradii HZ254, isolated from Chinese rice field soil.</title>
        <authorList>
            <person name="Lu Z."/>
            <person name="Lu Y."/>
        </authorList>
    </citation>
    <scope>NUCLEOTIDE SEQUENCE [LARGE SCALE GENOMIC DNA]</scope>
    <source>
        <strain evidence="3">DSM 24694 / JCM 17849 / CGMCC 1.5162 / HZ254</strain>
    </source>
</reference>
<dbReference type="InterPro" id="IPR001279">
    <property type="entry name" value="Metallo-B-lactamas"/>
</dbReference>
<dbReference type="InterPro" id="IPR045761">
    <property type="entry name" value="ODP_dom"/>
</dbReference>
<dbReference type="GO" id="GO:0016491">
    <property type="term" value="F:oxidoreductase activity"/>
    <property type="evidence" value="ECO:0007669"/>
    <property type="project" value="InterPro"/>
</dbReference>
<gene>
    <name evidence="2" type="primary">fprA-1</name>
    <name evidence="2" type="ordered locus">Mtc_0318</name>
</gene>
<dbReference type="PIRSF" id="PIRSF005243">
    <property type="entry name" value="ROO"/>
    <property type="match status" value="1"/>
</dbReference>
<dbReference type="Pfam" id="PF19583">
    <property type="entry name" value="ODP"/>
    <property type="match status" value="1"/>
</dbReference>
<dbReference type="AlphaFoldDB" id="H8IA23"/>
<dbReference type="Pfam" id="PF00258">
    <property type="entry name" value="Flavodoxin_1"/>
    <property type="match status" value="1"/>
</dbReference>
<dbReference type="Gene3D" id="3.40.50.360">
    <property type="match status" value="1"/>
</dbReference>
<dbReference type="InterPro" id="IPR008254">
    <property type="entry name" value="Flavodoxin/NO_synth"/>
</dbReference>
<proteinExistence type="predicted"/>
<protein>
    <submittedName>
        <fullName evidence="2">F420H2 oxidase</fullName>
    </submittedName>
</protein>
<dbReference type="PROSITE" id="PS50902">
    <property type="entry name" value="FLAVODOXIN_LIKE"/>
    <property type="match status" value="1"/>
</dbReference>
<dbReference type="KEGG" id="mez:Mtc_0318"/>
<dbReference type="CDD" id="cd07709">
    <property type="entry name" value="flavodiiron_proteins_MBL-fold"/>
    <property type="match status" value="1"/>
</dbReference>
<keyword evidence="3" id="KW-1185">Reference proteome</keyword>